<name>A0ACB8CFE2_DERSI</name>
<proteinExistence type="predicted"/>
<comment type="caution">
    <text evidence="1">The sequence shown here is derived from an EMBL/GenBank/DDBJ whole genome shotgun (WGS) entry which is preliminary data.</text>
</comment>
<keyword evidence="2" id="KW-1185">Reference proteome</keyword>
<gene>
    <name evidence="1" type="ORF">HPB49_013773</name>
</gene>
<accession>A0ACB8CFE2</accession>
<dbReference type="EMBL" id="CM023476">
    <property type="protein sequence ID" value="KAH7941450.1"/>
    <property type="molecule type" value="Genomic_DNA"/>
</dbReference>
<sequence>MISIEKGEQPSTDKDFLHVWEAHDALINSEKRNKLKRKIRSRMNKLNEEIIHNTEHLTREPWHNKCNKLNATESMSPKWNLIRSPIETTHTKTGTFHKLRKVVEIFEQIDQLFNEVRATHIADPGQPQYADYNSAEIEYEALTGPITLAGLLCALEEAKPNKVPGPNHITTTHLRNLTEADHANLLQQMNNVRNSSSCTKECKTTNVIFLPKPGKAQAISYLRPI</sequence>
<reference evidence="1" key="1">
    <citation type="submission" date="2020-05" db="EMBL/GenBank/DDBJ databases">
        <title>Large-scale comparative analyses of tick genomes elucidate their genetic diversity and vector capacities.</title>
        <authorList>
            <person name="Jia N."/>
            <person name="Wang J."/>
            <person name="Shi W."/>
            <person name="Du L."/>
            <person name="Sun Y."/>
            <person name="Zhan W."/>
            <person name="Jiang J."/>
            <person name="Wang Q."/>
            <person name="Zhang B."/>
            <person name="Ji P."/>
            <person name="Sakyi L.B."/>
            <person name="Cui X."/>
            <person name="Yuan T."/>
            <person name="Jiang B."/>
            <person name="Yang W."/>
            <person name="Lam T.T.-Y."/>
            <person name="Chang Q."/>
            <person name="Ding S."/>
            <person name="Wang X."/>
            <person name="Zhu J."/>
            <person name="Ruan X."/>
            <person name="Zhao L."/>
            <person name="Wei J."/>
            <person name="Que T."/>
            <person name="Du C."/>
            <person name="Cheng J."/>
            <person name="Dai P."/>
            <person name="Han X."/>
            <person name="Huang E."/>
            <person name="Gao Y."/>
            <person name="Liu J."/>
            <person name="Shao H."/>
            <person name="Ye R."/>
            <person name="Li L."/>
            <person name="Wei W."/>
            <person name="Wang X."/>
            <person name="Wang C."/>
            <person name="Yang T."/>
            <person name="Huo Q."/>
            <person name="Li W."/>
            <person name="Guo W."/>
            <person name="Chen H."/>
            <person name="Zhou L."/>
            <person name="Ni X."/>
            <person name="Tian J."/>
            <person name="Zhou Y."/>
            <person name="Sheng Y."/>
            <person name="Liu T."/>
            <person name="Pan Y."/>
            <person name="Xia L."/>
            <person name="Li J."/>
            <person name="Zhao F."/>
            <person name="Cao W."/>
        </authorList>
    </citation>
    <scope>NUCLEOTIDE SEQUENCE</scope>
    <source>
        <strain evidence="1">Dsil-2018</strain>
    </source>
</reference>
<evidence type="ECO:0000313" key="1">
    <source>
        <dbReference type="EMBL" id="KAH7941450.1"/>
    </source>
</evidence>
<protein>
    <submittedName>
        <fullName evidence="1">Uncharacterized protein</fullName>
    </submittedName>
</protein>
<evidence type="ECO:0000313" key="2">
    <source>
        <dbReference type="Proteomes" id="UP000821865"/>
    </source>
</evidence>
<organism evidence="1 2">
    <name type="scientific">Dermacentor silvarum</name>
    <name type="common">Tick</name>
    <dbReference type="NCBI Taxonomy" id="543639"/>
    <lineage>
        <taxon>Eukaryota</taxon>
        <taxon>Metazoa</taxon>
        <taxon>Ecdysozoa</taxon>
        <taxon>Arthropoda</taxon>
        <taxon>Chelicerata</taxon>
        <taxon>Arachnida</taxon>
        <taxon>Acari</taxon>
        <taxon>Parasitiformes</taxon>
        <taxon>Ixodida</taxon>
        <taxon>Ixodoidea</taxon>
        <taxon>Ixodidae</taxon>
        <taxon>Rhipicephalinae</taxon>
        <taxon>Dermacentor</taxon>
    </lineage>
</organism>
<dbReference type="Proteomes" id="UP000821865">
    <property type="component" value="Chromosome 7"/>
</dbReference>